<comment type="caution">
    <text evidence="3">The sequence shown here is derived from an EMBL/GenBank/DDBJ whole genome shotgun (WGS) entry which is preliminary data.</text>
</comment>
<dbReference type="RefSeq" id="WP_119175564.1">
    <property type="nucleotide sequence ID" value="NZ_QXIT01000078.1"/>
</dbReference>
<proteinExistence type="inferred from homology"/>
<dbReference type="PANTHER" id="PTHR34977">
    <property type="entry name" value="UPF0337 PROTEIN YJBJ"/>
    <property type="match status" value="1"/>
</dbReference>
<dbReference type="InterPro" id="IPR050423">
    <property type="entry name" value="UPF0337_stress_rsp"/>
</dbReference>
<accession>A0A398D7H0</accession>
<dbReference type="SUPFAM" id="SSF69047">
    <property type="entry name" value="Hypothetical protein YjbJ"/>
    <property type="match status" value="1"/>
</dbReference>
<feature type="domain" description="CsbD-like" evidence="2">
    <location>
        <begin position="10"/>
        <end position="57"/>
    </location>
</feature>
<evidence type="ECO:0000259" key="2">
    <source>
        <dbReference type="Pfam" id="PF05532"/>
    </source>
</evidence>
<dbReference type="InterPro" id="IPR026042">
    <property type="entry name" value="YjbJ"/>
</dbReference>
<sequence>MDATNDILLGKWHELKGHVREQWGKLTDDDLTQLSGKTEELSGVLQQRYGYDKAKAETEINNWLSKH</sequence>
<dbReference type="AlphaFoldDB" id="A0A398D7H0"/>
<protein>
    <submittedName>
        <fullName evidence="3">CsbD family protein</fullName>
    </submittedName>
</protein>
<comment type="similarity">
    <text evidence="1">Belongs to the UPF0337 (CsbD) family.</text>
</comment>
<name>A0A398D7H0_9BACT</name>
<gene>
    <name evidence="3" type="ORF">SMC6_04295</name>
</gene>
<dbReference type="PIRSF" id="PIRSF039008">
    <property type="entry name" value="YjbJ"/>
    <property type="match status" value="1"/>
</dbReference>
<dbReference type="EMBL" id="QXIT01000078">
    <property type="protein sequence ID" value="RIE08367.1"/>
    <property type="molecule type" value="Genomic_DNA"/>
</dbReference>
<dbReference type="PANTHER" id="PTHR34977:SF1">
    <property type="entry name" value="UPF0337 PROTEIN YJBJ"/>
    <property type="match status" value="1"/>
</dbReference>
<organism evidence="3 4">
    <name type="scientific">Candidatus Cryosericum odellii</name>
    <dbReference type="NCBI Taxonomy" id="2290917"/>
    <lineage>
        <taxon>Bacteria</taxon>
        <taxon>Pseudomonadati</taxon>
        <taxon>Caldisericota/Cryosericota group</taxon>
        <taxon>Candidatus Cryosericota</taxon>
        <taxon>Candidatus Cryosericia</taxon>
        <taxon>Candidatus Cryosericales</taxon>
        <taxon>Candidatus Cryosericaceae</taxon>
        <taxon>Candidatus Cryosericum</taxon>
    </lineage>
</organism>
<reference evidence="3 4" key="1">
    <citation type="submission" date="2018-09" db="EMBL/GenBank/DDBJ databases">
        <title>Discovery and Ecogenomic Context for Candidatus Cryosericales, a Global Caldiserica Order Active in Thawing Permafrost.</title>
        <authorList>
            <person name="Martinez M.A."/>
            <person name="Woodcroft B.J."/>
            <person name="Ignacio Espinoza J.C."/>
            <person name="Zayed A."/>
            <person name="Singleton C.M."/>
            <person name="Boyd J."/>
            <person name="Li Y.-F."/>
            <person name="Purvine S."/>
            <person name="Maughan H."/>
            <person name="Hodgkins S.B."/>
            <person name="Anderson D."/>
            <person name="Sederholm M."/>
            <person name="Temperton B."/>
            <person name="Saleska S.R."/>
            <person name="Tyson G.W."/>
            <person name="Rich V.I."/>
        </authorList>
    </citation>
    <scope>NUCLEOTIDE SEQUENCE [LARGE SCALE GENOMIC DNA]</scope>
    <source>
        <strain evidence="3 4">SMC6</strain>
    </source>
</reference>
<dbReference type="Gene3D" id="1.10.1470.10">
    <property type="entry name" value="YjbJ"/>
    <property type="match status" value="1"/>
</dbReference>
<evidence type="ECO:0000256" key="1">
    <source>
        <dbReference type="ARBA" id="ARBA00009129"/>
    </source>
</evidence>
<dbReference type="Pfam" id="PF05532">
    <property type="entry name" value="CsbD"/>
    <property type="match status" value="1"/>
</dbReference>
<evidence type="ECO:0000313" key="4">
    <source>
        <dbReference type="Proteomes" id="UP000266260"/>
    </source>
</evidence>
<dbReference type="Proteomes" id="UP000266260">
    <property type="component" value="Unassembled WGS sequence"/>
</dbReference>
<keyword evidence="4" id="KW-1185">Reference proteome</keyword>
<evidence type="ECO:0000313" key="3">
    <source>
        <dbReference type="EMBL" id="RIE08367.1"/>
    </source>
</evidence>
<dbReference type="InterPro" id="IPR008462">
    <property type="entry name" value="CsbD"/>
</dbReference>
<dbReference type="InterPro" id="IPR036629">
    <property type="entry name" value="YjbJ_sf"/>
</dbReference>